<evidence type="ECO:0000256" key="9">
    <source>
        <dbReference type="ARBA" id="ARBA00023180"/>
    </source>
</evidence>
<keyword evidence="2 11" id="KW-1003">Cell membrane</keyword>
<evidence type="ECO:0000256" key="2">
    <source>
        <dbReference type="ARBA" id="ARBA00022475"/>
    </source>
</evidence>
<dbReference type="GO" id="GO:0005886">
    <property type="term" value="C:plasma membrane"/>
    <property type="evidence" value="ECO:0007669"/>
    <property type="project" value="UniProtKB-SubCell"/>
</dbReference>
<feature type="transmembrane region" description="Helical" evidence="11">
    <location>
        <begin position="213"/>
        <end position="240"/>
    </location>
</feature>
<dbReference type="PRINTS" id="PR00237">
    <property type="entry name" value="GPCRRHODOPSN"/>
</dbReference>
<feature type="domain" description="G-protein coupled receptors family 1 profile" evidence="12">
    <location>
        <begin position="162"/>
        <end position="376"/>
    </location>
</feature>
<dbReference type="PANTHER" id="PTHR24246">
    <property type="entry name" value="OLFACTORY RECEPTOR AND ADENOSINE RECEPTOR"/>
    <property type="match status" value="1"/>
</dbReference>
<dbReference type="Pfam" id="PF00001">
    <property type="entry name" value="7tm_1"/>
    <property type="match status" value="1"/>
</dbReference>
<keyword evidence="7 11" id="KW-1015">Disulfide bond</keyword>
<evidence type="ECO:0000256" key="5">
    <source>
        <dbReference type="ARBA" id="ARBA00023040"/>
    </source>
</evidence>
<accession>A0A4Z2HSG5</accession>
<feature type="transmembrane region" description="Helical" evidence="11">
    <location>
        <begin position="146"/>
        <end position="170"/>
    </location>
</feature>
<dbReference type="AlphaFoldDB" id="A0A4Z2HSG5"/>
<evidence type="ECO:0000256" key="8">
    <source>
        <dbReference type="ARBA" id="ARBA00023170"/>
    </source>
</evidence>
<evidence type="ECO:0000256" key="4">
    <source>
        <dbReference type="ARBA" id="ARBA00022989"/>
    </source>
</evidence>
<dbReference type="SUPFAM" id="SSF81321">
    <property type="entry name" value="Family A G protein-coupled receptor-like"/>
    <property type="match status" value="1"/>
</dbReference>
<evidence type="ECO:0000313" key="14">
    <source>
        <dbReference type="Proteomes" id="UP000314294"/>
    </source>
</evidence>
<evidence type="ECO:0000256" key="10">
    <source>
        <dbReference type="ARBA" id="ARBA00023224"/>
    </source>
</evidence>
<dbReference type="InterPro" id="IPR000276">
    <property type="entry name" value="GPCR_Rhodpsn"/>
</dbReference>
<dbReference type="GO" id="GO:0001609">
    <property type="term" value="F:G protein-coupled adenosine receptor activity"/>
    <property type="evidence" value="ECO:0007669"/>
    <property type="project" value="UniProtKB-UniRule"/>
</dbReference>
<dbReference type="PANTHER" id="PTHR24246:SF21">
    <property type="entry name" value="G-PROTEIN COUPLED RECEPTORS FAMILY 1 PROFILE DOMAIN-CONTAINING PROTEIN"/>
    <property type="match status" value="1"/>
</dbReference>
<gene>
    <name evidence="13" type="primary">ADORA2B_1</name>
    <name evidence="13" type="ORF">EYF80_021161</name>
</gene>
<keyword evidence="5 11" id="KW-0297">G-protein coupled receptor</keyword>
<dbReference type="OrthoDB" id="9445642at2759"/>
<keyword evidence="10 11" id="KW-0807">Transducer</keyword>
<evidence type="ECO:0000259" key="12">
    <source>
        <dbReference type="PROSITE" id="PS50262"/>
    </source>
</evidence>
<dbReference type="InterPro" id="IPR001634">
    <property type="entry name" value="Adenosn_rcpt"/>
</dbReference>
<keyword evidence="4 11" id="KW-1133">Transmembrane helix</keyword>
<reference evidence="13 14" key="1">
    <citation type="submission" date="2019-03" db="EMBL/GenBank/DDBJ databases">
        <title>First draft genome of Liparis tanakae, snailfish: a comprehensive survey of snailfish specific genes.</title>
        <authorList>
            <person name="Kim W."/>
            <person name="Song I."/>
            <person name="Jeong J.-H."/>
            <person name="Kim D."/>
            <person name="Kim S."/>
            <person name="Ryu S."/>
            <person name="Song J.Y."/>
            <person name="Lee S.K."/>
        </authorList>
    </citation>
    <scope>NUCLEOTIDE SEQUENCE [LARGE SCALE GENOMIC DNA]</scope>
    <source>
        <tissue evidence="13">Muscle</tissue>
    </source>
</reference>
<evidence type="ECO:0000256" key="6">
    <source>
        <dbReference type="ARBA" id="ARBA00023136"/>
    </source>
</evidence>
<evidence type="ECO:0000256" key="11">
    <source>
        <dbReference type="RuleBase" id="RU201114"/>
    </source>
</evidence>
<dbReference type="InterPro" id="IPR017452">
    <property type="entry name" value="GPCR_Rhodpsn_7TM"/>
</dbReference>
<dbReference type="PROSITE" id="PS50262">
    <property type="entry name" value="G_PROTEIN_RECEP_F1_2"/>
    <property type="match status" value="1"/>
</dbReference>
<comment type="similarity">
    <text evidence="11">Belongs to the G-protein coupled receptor 1 family.</text>
</comment>
<evidence type="ECO:0000256" key="7">
    <source>
        <dbReference type="ARBA" id="ARBA00023157"/>
    </source>
</evidence>
<dbReference type="Proteomes" id="UP000314294">
    <property type="component" value="Unassembled WGS sequence"/>
</dbReference>
<organism evidence="13 14">
    <name type="scientific">Liparis tanakae</name>
    <name type="common">Tanaka's snailfish</name>
    <dbReference type="NCBI Taxonomy" id="230148"/>
    <lineage>
        <taxon>Eukaryota</taxon>
        <taxon>Metazoa</taxon>
        <taxon>Chordata</taxon>
        <taxon>Craniata</taxon>
        <taxon>Vertebrata</taxon>
        <taxon>Euteleostomi</taxon>
        <taxon>Actinopterygii</taxon>
        <taxon>Neopterygii</taxon>
        <taxon>Teleostei</taxon>
        <taxon>Neoteleostei</taxon>
        <taxon>Acanthomorphata</taxon>
        <taxon>Eupercaria</taxon>
        <taxon>Perciformes</taxon>
        <taxon>Cottioidei</taxon>
        <taxon>Cottales</taxon>
        <taxon>Liparidae</taxon>
        <taxon>Liparis</taxon>
    </lineage>
</organism>
<dbReference type="PRINTS" id="PR00424">
    <property type="entry name" value="ADENOSINER"/>
</dbReference>
<evidence type="ECO:0000256" key="1">
    <source>
        <dbReference type="ARBA" id="ARBA00004651"/>
    </source>
</evidence>
<proteinExistence type="inferred from homology"/>
<comment type="subcellular location">
    <subcellularLocation>
        <location evidence="1 11">Cell membrane</location>
        <topology evidence="1 11">Multi-pass membrane protein</topology>
    </subcellularLocation>
</comment>
<keyword evidence="6 11" id="KW-0472">Membrane</keyword>
<sequence length="376" mass="41661">MWTVAHVSVILQRLTSNSLLVLRQREALLAEVEIFPPISSTAAFRSSLFLLSLPTVNSFKPVRVQASRAPKAMPSARQSTTCGLDTDVLNSNRIRRHSGNRTTMEHATVLWNRSTSYQTPWQISSTPPSNTTSPLPPADLVISSNVGYVAAELVIAALSIIGNLLVCAAVGLNRKLRTVTNYFLVSLAVADVCVGTIAIPCAILTDVGLPRHNLYLCLLMLSVLIMFTQSSIFSLLAVAVERYVAIFMPFRYQAVMTPRNAVLVILTTWLLAFLIGLVPLMGWHKTPADSGHCFFVSVVDMTYMVYFNFFACVLAPLVIMFLIYAKIFVTVKQQIPSLELDVETHFSGFRLQEREWLMFTNTDLTFLGHGNNILGI</sequence>
<evidence type="ECO:0000313" key="13">
    <source>
        <dbReference type="EMBL" id="TNN68647.1"/>
    </source>
</evidence>
<dbReference type="Gene3D" id="1.20.1070.10">
    <property type="entry name" value="Rhodopsin 7-helix transmembrane proteins"/>
    <property type="match status" value="1"/>
</dbReference>
<dbReference type="EMBL" id="SRLO01000187">
    <property type="protein sequence ID" value="TNN68647.1"/>
    <property type="molecule type" value="Genomic_DNA"/>
</dbReference>
<dbReference type="PROSITE" id="PS00237">
    <property type="entry name" value="G_PROTEIN_RECEP_F1_1"/>
    <property type="match status" value="1"/>
</dbReference>
<comment type="caution">
    <text evidence="13">The sequence shown here is derived from an EMBL/GenBank/DDBJ whole genome shotgun (WGS) entry which is preliminary data.</text>
</comment>
<feature type="transmembrane region" description="Helical" evidence="11">
    <location>
        <begin position="261"/>
        <end position="283"/>
    </location>
</feature>
<protein>
    <submittedName>
        <fullName evidence="13">Adenosine receptor A2b</fullName>
    </submittedName>
</protein>
<feature type="transmembrane region" description="Helical" evidence="11">
    <location>
        <begin position="303"/>
        <end position="325"/>
    </location>
</feature>
<name>A0A4Z2HSG5_9TELE</name>
<keyword evidence="8 11" id="KW-0675">Receptor</keyword>
<keyword evidence="14" id="KW-1185">Reference proteome</keyword>
<feature type="transmembrane region" description="Helical" evidence="11">
    <location>
        <begin position="182"/>
        <end position="207"/>
    </location>
</feature>
<evidence type="ECO:0000256" key="3">
    <source>
        <dbReference type="ARBA" id="ARBA00022692"/>
    </source>
</evidence>
<keyword evidence="3 11" id="KW-0812">Transmembrane</keyword>
<keyword evidence="9 11" id="KW-0325">Glycoprotein</keyword>